<evidence type="ECO:0000313" key="2">
    <source>
        <dbReference type="EMBL" id="HJH17785.1"/>
    </source>
</evidence>
<proteinExistence type="predicted"/>
<gene>
    <name evidence="2" type="ORF">K8W20_03600</name>
</gene>
<reference evidence="2" key="1">
    <citation type="journal article" date="2021" name="PeerJ">
        <title>Extensive microbial diversity within the chicken gut microbiome revealed by metagenomics and culture.</title>
        <authorList>
            <person name="Gilroy R."/>
            <person name="Ravi A."/>
            <person name="Getino M."/>
            <person name="Pursley I."/>
            <person name="Horton D.L."/>
            <person name="Alikhan N.F."/>
            <person name="Baker D."/>
            <person name="Gharbi K."/>
            <person name="Hall N."/>
            <person name="Watson M."/>
            <person name="Adriaenssens E.M."/>
            <person name="Foster-Nyarko E."/>
            <person name="Jarju S."/>
            <person name="Secka A."/>
            <person name="Antonio M."/>
            <person name="Oren A."/>
            <person name="Chaudhuri R.R."/>
            <person name="La Ragione R."/>
            <person name="Hildebrand F."/>
            <person name="Pallen M.J."/>
        </authorList>
    </citation>
    <scope>NUCLEOTIDE SEQUENCE</scope>
    <source>
        <strain evidence="2">ChiSjej2B20-17149</strain>
    </source>
</reference>
<reference evidence="2" key="2">
    <citation type="submission" date="2021-09" db="EMBL/GenBank/DDBJ databases">
        <authorList>
            <person name="Gilroy R."/>
        </authorList>
    </citation>
    <scope>NUCLEOTIDE SEQUENCE</scope>
    <source>
        <strain evidence="2">ChiSjej2B20-17149</strain>
    </source>
</reference>
<feature type="region of interest" description="Disordered" evidence="1">
    <location>
        <begin position="81"/>
        <end position="104"/>
    </location>
</feature>
<evidence type="ECO:0000313" key="3">
    <source>
        <dbReference type="Proteomes" id="UP000752172"/>
    </source>
</evidence>
<protein>
    <submittedName>
        <fullName evidence="2">Uncharacterized protein</fullName>
    </submittedName>
</protein>
<dbReference type="Proteomes" id="UP000752172">
    <property type="component" value="Unassembled WGS sequence"/>
</dbReference>
<accession>A0A921NFK4</accession>
<feature type="region of interest" description="Disordered" evidence="1">
    <location>
        <begin position="173"/>
        <end position="199"/>
    </location>
</feature>
<organism evidence="2 3">
    <name type="scientific">Pseudomonas lactis</name>
    <dbReference type="NCBI Taxonomy" id="1615674"/>
    <lineage>
        <taxon>Bacteria</taxon>
        <taxon>Pseudomonadati</taxon>
        <taxon>Pseudomonadota</taxon>
        <taxon>Gammaproteobacteria</taxon>
        <taxon>Pseudomonadales</taxon>
        <taxon>Pseudomonadaceae</taxon>
        <taxon>Pseudomonas</taxon>
    </lineage>
</organism>
<dbReference type="RefSeq" id="WP_278915550.1">
    <property type="nucleotide sequence ID" value="NZ_DYTS01000068.1"/>
</dbReference>
<dbReference type="EMBL" id="DYTS01000068">
    <property type="protein sequence ID" value="HJH17785.1"/>
    <property type="molecule type" value="Genomic_DNA"/>
</dbReference>
<name>A0A921NFK4_9PSED</name>
<sequence>MTPPTPFIGCLVVTGQWESKDTFIKTEFITARASDLHMTITVTASNNLYTASASIPSNPHWSKSQLTGLQREQVAQEHKRMQGIEKPEQDVSRKPEFATGRPSGDNRIAEQIINDNPILKNLGHQKDINRPLAYKLLGDWTSNNKAPEARADAAFNAARVLNYIDTSLSADGEHRGKAHGNGDLEGITRSGDARRGTPAGMWKDFTEQGYYALRDDHRLDSTSDTHVKADGTNKDNLQWAASAAGKRTWFIPGLSNILLGIGNADQGVVGALKGAKDGFDKTRVDGFDQALDSAARGNIWGVVKGYASAVNKNEATPEQVKTVLNKVGS</sequence>
<comment type="caution">
    <text evidence="2">The sequence shown here is derived from an EMBL/GenBank/DDBJ whole genome shotgun (WGS) entry which is preliminary data.</text>
</comment>
<feature type="compositionally biased region" description="Basic and acidic residues" evidence="1">
    <location>
        <begin position="81"/>
        <end position="96"/>
    </location>
</feature>
<evidence type="ECO:0000256" key="1">
    <source>
        <dbReference type="SAM" id="MobiDB-lite"/>
    </source>
</evidence>
<dbReference type="AlphaFoldDB" id="A0A921NFK4"/>